<feature type="compositionally biased region" description="Pro residues" evidence="6">
    <location>
        <begin position="637"/>
        <end position="658"/>
    </location>
</feature>
<feature type="region of interest" description="Disordered" evidence="6">
    <location>
        <begin position="810"/>
        <end position="853"/>
    </location>
</feature>
<comment type="similarity">
    <text evidence="2">Belongs to the cation transport ATPase (P-type) (TC 3.A.3) family. Type IB subfamily.</text>
</comment>
<evidence type="ECO:0000256" key="3">
    <source>
        <dbReference type="ARBA" id="ARBA00022692"/>
    </source>
</evidence>
<dbReference type="InterPro" id="IPR001757">
    <property type="entry name" value="P_typ_ATPase"/>
</dbReference>
<dbReference type="GO" id="GO:0016020">
    <property type="term" value="C:membrane"/>
    <property type="evidence" value="ECO:0007669"/>
    <property type="project" value="UniProtKB-SubCell"/>
</dbReference>
<dbReference type="InterPro" id="IPR023214">
    <property type="entry name" value="HAD_sf"/>
</dbReference>
<keyword evidence="3 7" id="KW-0812">Transmembrane</keyword>
<dbReference type="AlphaFoldDB" id="A0A4D9CXE4"/>
<dbReference type="GO" id="GO:0005524">
    <property type="term" value="F:ATP binding"/>
    <property type="evidence" value="ECO:0007669"/>
    <property type="project" value="InterPro"/>
</dbReference>
<dbReference type="EMBL" id="SDOX01000093">
    <property type="protein sequence ID" value="TFJ82847.1"/>
    <property type="molecule type" value="Genomic_DNA"/>
</dbReference>
<dbReference type="Pfam" id="PF00122">
    <property type="entry name" value="E1-E2_ATPase"/>
    <property type="match status" value="1"/>
</dbReference>
<evidence type="ECO:0000256" key="5">
    <source>
        <dbReference type="ARBA" id="ARBA00023136"/>
    </source>
</evidence>
<dbReference type="Gene3D" id="3.40.50.1000">
    <property type="entry name" value="HAD superfamily/HAD-like"/>
    <property type="match status" value="3"/>
</dbReference>
<dbReference type="PANTHER" id="PTHR48085">
    <property type="entry name" value="CADMIUM/ZINC-TRANSPORTING ATPASE HMA2-RELATED"/>
    <property type="match status" value="1"/>
</dbReference>
<accession>A0A4D9CXE4</accession>
<dbReference type="Pfam" id="PF00702">
    <property type="entry name" value="Hydrolase"/>
    <property type="match status" value="1"/>
</dbReference>
<dbReference type="InterPro" id="IPR018303">
    <property type="entry name" value="ATPase_P-typ_P_site"/>
</dbReference>
<feature type="compositionally biased region" description="Basic and acidic residues" evidence="6">
    <location>
        <begin position="617"/>
        <end position="630"/>
    </location>
</feature>
<dbReference type="InterPro" id="IPR036412">
    <property type="entry name" value="HAD-like_sf"/>
</dbReference>
<dbReference type="InterPro" id="IPR036163">
    <property type="entry name" value="HMA_dom_sf"/>
</dbReference>
<evidence type="ECO:0000256" key="6">
    <source>
        <dbReference type="SAM" id="MobiDB-lite"/>
    </source>
</evidence>
<dbReference type="InterPro" id="IPR059000">
    <property type="entry name" value="ATPase_P-type_domA"/>
</dbReference>
<dbReference type="Gene3D" id="3.40.1110.10">
    <property type="entry name" value="Calcium-transporting ATPase, cytoplasmic domain N"/>
    <property type="match status" value="2"/>
</dbReference>
<feature type="compositionally biased region" description="Low complexity" evidence="6">
    <location>
        <begin position="37"/>
        <end position="53"/>
    </location>
</feature>
<dbReference type="PRINTS" id="PR00120">
    <property type="entry name" value="HATPASE"/>
</dbReference>
<dbReference type="Proteomes" id="UP000355283">
    <property type="component" value="Unassembled WGS sequence"/>
</dbReference>
<feature type="region of interest" description="Disordered" evidence="6">
    <location>
        <begin position="37"/>
        <end position="66"/>
    </location>
</feature>
<dbReference type="InterPro" id="IPR051014">
    <property type="entry name" value="Cation_Transport_ATPase_IB"/>
</dbReference>
<comment type="caution">
    <text evidence="10">The sequence shown here is derived from an EMBL/GenBank/DDBJ whole genome shotgun (WGS) entry which is preliminary data.</text>
</comment>
<evidence type="ECO:0000256" key="1">
    <source>
        <dbReference type="ARBA" id="ARBA00004370"/>
    </source>
</evidence>
<feature type="compositionally biased region" description="Basic and acidic residues" evidence="6">
    <location>
        <begin position="836"/>
        <end position="850"/>
    </location>
</feature>
<organism evidence="10 11">
    <name type="scientific">Nannochloropsis salina CCMP1776</name>
    <dbReference type="NCBI Taxonomy" id="1027361"/>
    <lineage>
        <taxon>Eukaryota</taxon>
        <taxon>Sar</taxon>
        <taxon>Stramenopiles</taxon>
        <taxon>Ochrophyta</taxon>
        <taxon>Eustigmatophyceae</taxon>
        <taxon>Eustigmatales</taxon>
        <taxon>Monodopsidaceae</taxon>
        <taxon>Microchloropsis</taxon>
        <taxon>Microchloropsis salina</taxon>
    </lineage>
</organism>
<keyword evidence="5 7" id="KW-0472">Membrane</keyword>
<name>A0A4D9CXE4_9STRA</name>
<keyword evidence="11" id="KW-1185">Reference proteome</keyword>
<protein>
    <recommendedName>
        <fullName evidence="9">P-type ATPase A domain-containing protein</fullName>
    </recommendedName>
</protein>
<dbReference type="SUPFAM" id="SSF81653">
    <property type="entry name" value="Calcium ATPase, transduction domain A"/>
    <property type="match status" value="1"/>
</dbReference>
<dbReference type="GO" id="GO:0016887">
    <property type="term" value="F:ATP hydrolysis activity"/>
    <property type="evidence" value="ECO:0007669"/>
    <property type="project" value="InterPro"/>
</dbReference>
<evidence type="ECO:0000259" key="9">
    <source>
        <dbReference type="Pfam" id="PF00122"/>
    </source>
</evidence>
<comment type="subcellular location">
    <subcellularLocation>
        <location evidence="1">Membrane</location>
    </subcellularLocation>
</comment>
<gene>
    <name evidence="10" type="ORF">NSK_005854</name>
</gene>
<dbReference type="PRINTS" id="PR00119">
    <property type="entry name" value="CATATPASE"/>
</dbReference>
<dbReference type="Gene3D" id="1.20.1110.10">
    <property type="entry name" value="Calcium-transporting ATPase, transmembrane domain"/>
    <property type="match status" value="1"/>
</dbReference>
<feature type="region of interest" description="Disordered" evidence="6">
    <location>
        <begin position="759"/>
        <end position="796"/>
    </location>
</feature>
<evidence type="ECO:0000256" key="2">
    <source>
        <dbReference type="ARBA" id="ARBA00006024"/>
    </source>
</evidence>
<sequence length="986" mass="103968">MRLSVVVLLLVLPITAFVSLSPSAFVSFPPSPRLSARSTSLLPTSTPTAITSPSSPPSEPPPASTGTMVSRLRIANLCCAAEEALIHDLLSPLPDVTEVRISAIGRIAVVEHRPSTSTATLLSVLNAAHLGASTQTVQTGLHTDPPSLAPPWLPFLPRVLHPVLRHFLPSLPLFLAGLGWLCLRLPTSPPPSLRLGAALCLGGASLPLLRRSLQSLSRGQSNVDLLMLTAVAGSWYLGDLGEALEVVGLVGIGERVQAGALGYVGRLMEETGRRLGERQVTRVVQRGRGGGRMSMEVPWMEVEVGDWVEVRAGEVVPADGEVMGGEGVLDESAMTGEGTPLLKRPGDQVLAGSICQTGALEVRCTALAVESGSNVLEALVEDIATTRAPLTLTLDRFAARYTPVLLFLALGTAFLPSLLLHLPVPPLFPPLPLSVRLARSLEVLVLACPCALSVASSLPFLTAVAASVRHGQVLFKSAEAMEQLGEIQVLATDKTGTLTEGRFQVTGRYVFPPETKAGPMVRDASSPPALPLSPARALLLAASVEDKVVHPLSFAIVGEALGCVGAQHPPSLARVSEVMNLEGVGVQARCVFAEEEEVAYLVAVGNERLWTAGGTEGGRDGGRDEGRAGEVEAAGRVPPPSSFPSPPPPPASAPPSFPSSFPPSLASFWAAHPGESHVYVVIDHRPCLALTLADAVRPETIPTLQILKEEGVEVVLLSGDAWEAAQAVQGKVGGERVLRKVIARMKPLEKLDWIQELQGKRSMAGGEGGGEKGNEAEGRRERGGEVEEWAGGHDHAGSACCAEPCLEGGKQEGDGPHSHHSHREGPPRKPPSSSLPRHEHGRLLPRRLDPAPRSQRLVGMLGDGVNDAPSLRAADVGIAMGQQGTVLATQAADVVLLSDDLSRLPEAMRMSRAMRGVVRQNVALALGLKLGLIALIFVGGQAQRPQVWKAVAIDALSLILVLANGMRPIWLARQIFARNKQEQGGQ</sequence>
<dbReference type="PANTHER" id="PTHR48085:SF5">
    <property type="entry name" value="CADMIUM_ZINC-TRANSPORTING ATPASE HMA4-RELATED"/>
    <property type="match status" value="1"/>
</dbReference>
<dbReference type="OrthoDB" id="432719at2759"/>
<feature type="compositionally biased region" description="Pro residues" evidence="6">
    <location>
        <begin position="54"/>
        <end position="63"/>
    </location>
</feature>
<evidence type="ECO:0000313" key="10">
    <source>
        <dbReference type="EMBL" id="TFJ82847.1"/>
    </source>
</evidence>
<dbReference type="SUPFAM" id="SSF55008">
    <property type="entry name" value="HMA, heavy metal-associated domain"/>
    <property type="match status" value="1"/>
</dbReference>
<dbReference type="InterPro" id="IPR008250">
    <property type="entry name" value="ATPase_P-typ_transduc_dom_A_sf"/>
</dbReference>
<feature type="domain" description="P-type ATPase A" evidence="9">
    <location>
        <begin position="288"/>
        <end position="372"/>
    </location>
</feature>
<dbReference type="GO" id="GO:0022857">
    <property type="term" value="F:transmembrane transporter activity"/>
    <property type="evidence" value="ECO:0007669"/>
    <property type="project" value="TreeGrafter"/>
</dbReference>
<dbReference type="NCBIfam" id="TIGR01494">
    <property type="entry name" value="ATPase_P-type"/>
    <property type="match status" value="1"/>
</dbReference>
<keyword evidence="8" id="KW-0732">Signal</keyword>
<dbReference type="SUPFAM" id="SSF81660">
    <property type="entry name" value="Metal cation-transporting ATPase, ATP-binding domain N"/>
    <property type="match status" value="1"/>
</dbReference>
<dbReference type="Gene3D" id="2.70.150.10">
    <property type="entry name" value="Calcium-transporting ATPase, cytoplasmic transduction domain A"/>
    <property type="match status" value="1"/>
</dbReference>
<feature type="signal peptide" evidence="8">
    <location>
        <begin position="1"/>
        <end position="16"/>
    </location>
</feature>
<feature type="transmembrane region" description="Helical" evidence="7">
    <location>
        <begin position="918"/>
        <end position="938"/>
    </location>
</feature>
<evidence type="ECO:0000313" key="11">
    <source>
        <dbReference type="Proteomes" id="UP000355283"/>
    </source>
</evidence>
<dbReference type="InterPro" id="IPR023299">
    <property type="entry name" value="ATPase_P-typ_cyto_dom_N"/>
</dbReference>
<reference evidence="10 11" key="1">
    <citation type="submission" date="2019-01" db="EMBL/GenBank/DDBJ databases">
        <title>Nuclear Genome Assembly of the Microalgal Biofuel strain Nannochloropsis salina CCMP1776.</title>
        <authorList>
            <person name="Hovde B."/>
        </authorList>
    </citation>
    <scope>NUCLEOTIDE SEQUENCE [LARGE SCALE GENOMIC DNA]</scope>
    <source>
        <strain evidence="10 11">CCMP1776</strain>
    </source>
</reference>
<dbReference type="GO" id="GO:0046872">
    <property type="term" value="F:metal ion binding"/>
    <property type="evidence" value="ECO:0007669"/>
    <property type="project" value="InterPro"/>
</dbReference>
<proteinExistence type="inferred from homology"/>
<evidence type="ECO:0000256" key="8">
    <source>
        <dbReference type="SAM" id="SignalP"/>
    </source>
</evidence>
<evidence type="ECO:0000256" key="7">
    <source>
        <dbReference type="SAM" id="Phobius"/>
    </source>
</evidence>
<feature type="chain" id="PRO_5020028635" description="P-type ATPase A domain-containing protein" evidence="8">
    <location>
        <begin position="17"/>
        <end position="986"/>
    </location>
</feature>
<feature type="compositionally biased region" description="Basic and acidic residues" evidence="6">
    <location>
        <begin position="810"/>
        <end position="827"/>
    </location>
</feature>
<feature type="compositionally biased region" description="Basic and acidic residues" evidence="6">
    <location>
        <begin position="769"/>
        <end position="796"/>
    </location>
</feature>
<keyword evidence="4 7" id="KW-1133">Transmembrane helix</keyword>
<dbReference type="PROSITE" id="PS00154">
    <property type="entry name" value="ATPASE_E1_E2"/>
    <property type="match status" value="1"/>
</dbReference>
<feature type="region of interest" description="Disordered" evidence="6">
    <location>
        <begin position="611"/>
        <end position="658"/>
    </location>
</feature>
<dbReference type="SUPFAM" id="SSF56784">
    <property type="entry name" value="HAD-like"/>
    <property type="match status" value="1"/>
</dbReference>
<evidence type="ECO:0000256" key="4">
    <source>
        <dbReference type="ARBA" id="ARBA00022989"/>
    </source>
</evidence>